<dbReference type="GO" id="GO:0045490">
    <property type="term" value="P:pectin catabolic process"/>
    <property type="evidence" value="ECO:0007669"/>
    <property type="project" value="UniProtKB-UniRule"/>
</dbReference>
<dbReference type="PANTHER" id="PTHR31321">
    <property type="entry name" value="ACYL-COA THIOESTER HYDROLASE YBHC-RELATED"/>
    <property type="match status" value="1"/>
</dbReference>
<dbReference type="Gene3D" id="2.160.20.10">
    <property type="entry name" value="Single-stranded right-handed beta-helix, Pectin lyase-like"/>
    <property type="match status" value="1"/>
</dbReference>
<dbReference type="GO" id="GO:0030599">
    <property type="term" value="F:pectinesterase activity"/>
    <property type="evidence" value="ECO:0007669"/>
    <property type="project" value="UniProtKB-UniRule"/>
</dbReference>
<evidence type="ECO:0000256" key="9">
    <source>
        <dbReference type="ARBA" id="ARBA00047928"/>
    </source>
</evidence>
<comment type="catalytic activity">
    <reaction evidence="9 11">
        <text>[(1-&gt;4)-alpha-D-galacturonosyl methyl ester](n) + n H2O = [(1-&gt;4)-alpha-D-galacturonosyl](n) + n methanol + n H(+)</text>
        <dbReference type="Rhea" id="RHEA:22380"/>
        <dbReference type="Rhea" id="RHEA-COMP:14570"/>
        <dbReference type="Rhea" id="RHEA-COMP:14573"/>
        <dbReference type="ChEBI" id="CHEBI:15377"/>
        <dbReference type="ChEBI" id="CHEBI:15378"/>
        <dbReference type="ChEBI" id="CHEBI:17790"/>
        <dbReference type="ChEBI" id="CHEBI:140522"/>
        <dbReference type="ChEBI" id="CHEBI:140523"/>
        <dbReference type="EC" id="3.1.1.11"/>
    </reaction>
</comment>
<dbReference type="SUPFAM" id="SSF51126">
    <property type="entry name" value="Pectin lyase-like"/>
    <property type="match status" value="1"/>
</dbReference>
<dbReference type="UniPathway" id="UPA00545">
    <property type="reaction ID" value="UER00823"/>
</dbReference>
<evidence type="ECO:0000256" key="2">
    <source>
        <dbReference type="ARBA" id="ARBA00005184"/>
    </source>
</evidence>
<evidence type="ECO:0000256" key="3">
    <source>
        <dbReference type="ARBA" id="ARBA00008891"/>
    </source>
</evidence>
<comment type="subcellular location">
    <subcellularLocation>
        <location evidence="1 11">Secreted</location>
    </subcellularLocation>
</comment>
<feature type="chain" id="PRO_5034309745" description="Pectinesterase" evidence="11">
    <location>
        <begin position="17"/>
        <end position="343"/>
    </location>
</feature>
<accession>A0A8H6NFU0</accession>
<dbReference type="InterPro" id="IPR000070">
    <property type="entry name" value="Pectinesterase_cat"/>
</dbReference>
<dbReference type="FunFam" id="2.160.20.10:FF:000014">
    <property type="entry name" value="Pectinesterase"/>
    <property type="match status" value="1"/>
</dbReference>
<dbReference type="Proteomes" id="UP000654918">
    <property type="component" value="Unassembled WGS sequence"/>
</dbReference>
<comment type="caution">
    <text evidence="13">The sequence shown here is derived from an EMBL/GenBank/DDBJ whole genome shotgun (WGS) entry which is preliminary data.</text>
</comment>
<evidence type="ECO:0000256" key="8">
    <source>
        <dbReference type="ARBA" id="ARBA00023085"/>
    </source>
</evidence>
<keyword evidence="11" id="KW-0961">Cell wall biogenesis/degradation</keyword>
<evidence type="ECO:0000256" key="6">
    <source>
        <dbReference type="ARBA" id="ARBA00022729"/>
    </source>
</evidence>
<keyword evidence="8 11" id="KW-0063">Aspartyl esterase</keyword>
<proteinExistence type="inferred from homology"/>
<gene>
    <name evidence="13" type="ORF">CPLU01_06389</name>
</gene>
<evidence type="ECO:0000256" key="1">
    <source>
        <dbReference type="ARBA" id="ARBA00004613"/>
    </source>
</evidence>
<dbReference type="InterPro" id="IPR011050">
    <property type="entry name" value="Pectin_lyase_fold/virulence"/>
</dbReference>
<keyword evidence="5 11" id="KW-0964">Secreted</keyword>
<dbReference type="InterPro" id="IPR033131">
    <property type="entry name" value="Pectinesterase_Asp_AS"/>
</dbReference>
<feature type="active site" evidence="10">
    <location>
        <position position="201"/>
    </location>
</feature>
<dbReference type="AlphaFoldDB" id="A0A8H6NFU0"/>
<keyword evidence="14" id="KW-1185">Reference proteome</keyword>
<dbReference type="EMBL" id="WIGO01000074">
    <property type="protein sequence ID" value="KAF6832007.1"/>
    <property type="molecule type" value="Genomic_DNA"/>
</dbReference>
<protein>
    <recommendedName>
        <fullName evidence="4 11">Pectinesterase</fullName>
        <ecNumber evidence="4 11">3.1.1.11</ecNumber>
    </recommendedName>
</protein>
<dbReference type="Pfam" id="PF01095">
    <property type="entry name" value="Pectinesterase"/>
    <property type="match status" value="1"/>
</dbReference>
<dbReference type="GO" id="GO:0042545">
    <property type="term" value="P:cell wall modification"/>
    <property type="evidence" value="ECO:0007669"/>
    <property type="project" value="UniProtKB-UniRule"/>
</dbReference>
<evidence type="ECO:0000313" key="14">
    <source>
        <dbReference type="Proteomes" id="UP000654918"/>
    </source>
</evidence>
<sequence length="343" mass="37417">MVALLRVLGLAALAAALPAEDADARKCGGRFSQTRPPQGALVVDASGKQANSFTTFNAAVTALKNSTDEQTIFVYPGTYAEQVRIPNHAGPIVLQGYTCDSRSYEGNQATLTGSLSRTTPNLTSNDQTATLRIWSEKVKLYNLNVENTFGQADKNGQALAVSAQKTDLGFYGCRFEGYQDTIYANEGRQVYAKSYISGAVDFVFGLRASAWFEKCDIETIGKGYITANGREAENNTSFYVFNNAKVNGTSGPASTFLGRPWRTFSRVVWQNSVLGDVVKPEGWSVWDKTQSTKDVYYKEFNNTGPGAQGVRANFSSVLTEGVKIATVLGEGYEKEWFVDVSYL</sequence>
<name>A0A8H6NFU0_9PEZI</name>
<feature type="domain" description="Pectinesterase catalytic" evidence="12">
    <location>
        <begin position="50"/>
        <end position="309"/>
    </location>
</feature>
<comment type="function">
    <text evidence="11">Involved in maceration and soft-rotting of plant tissue.</text>
</comment>
<organism evidence="13 14">
    <name type="scientific">Colletotrichum plurivorum</name>
    <dbReference type="NCBI Taxonomy" id="2175906"/>
    <lineage>
        <taxon>Eukaryota</taxon>
        <taxon>Fungi</taxon>
        <taxon>Dikarya</taxon>
        <taxon>Ascomycota</taxon>
        <taxon>Pezizomycotina</taxon>
        <taxon>Sordariomycetes</taxon>
        <taxon>Hypocreomycetidae</taxon>
        <taxon>Glomerellales</taxon>
        <taxon>Glomerellaceae</taxon>
        <taxon>Colletotrichum</taxon>
        <taxon>Colletotrichum orchidearum species complex</taxon>
    </lineage>
</organism>
<evidence type="ECO:0000259" key="12">
    <source>
        <dbReference type="Pfam" id="PF01095"/>
    </source>
</evidence>
<evidence type="ECO:0000256" key="5">
    <source>
        <dbReference type="ARBA" id="ARBA00022525"/>
    </source>
</evidence>
<evidence type="ECO:0000256" key="7">
    <source>
        <dbReference type="ARBA" id="ARBA00022801"/>
    </source>
</evidence>
<keyword evidence="6 11" id="KW-0732">Signal</keyword>
<comment type="similarity">
    <text evidence="3">Belongs to the pectinesterase family.</text>
</comment>
<keyword evidence="7 11" id="KW-0378">Hydrolase</keyword>
<dbReference type="PANTHER" id="PTHR31321:SF57">
    <property type="entry name" value="PECTINESTERASE 53-RELATED"/>
    <property type="match status" value="1"/>
</dbReference>
<evidence type="ECO:0000313" key="13">
    <source>
        <dbReference type="EMBL" id="KAF6832007.1"/>
    </source>
</evidence>
<reference evidence="13" key="1">
    <citation type="journal article" date="2020" name="Phytopathology">
        <title>Genome Sequence Resources of Colletotrichum truncatum, C. plurivorum, C. musicola, and C. sojae: Four Species Pathogenic to Soybean (Glycine max).</title>
        <authorList>
            <person name="Rogerio F."/>
            <person name="Boufleur T.R."/>
            <person name="Ciampi-Guillardi M."/>
            <person name="Sukno S.A."/>
            <person name="Thon M.R."/>
            <person name="Massola Junior N.S."/>
            <person name="Baroncelli R."/>
        </authorList>
    </citation>
    <scope>NUCLEOTIDE SEQUENCE</scope>
    <source>
        <strain evidence="13">LFN00145</strain>
    </source>
</reference>
<dbReference type="EC" id="3.1.1.11" evidence="4 11"/>
<feature type="signal peptide" evidence="11">
    <location>
        <begin position="1"/>
        <end position="16"/>
    </location>
</feature>
<dbReference type="GO" id="GO:0005576">
    <property type="term" value="C:extracellular region"/>
    <property type="evidence" value="ECO:0007669"/>
    <property type="project" value="UniProtKB-SubCell"/>
</dbReference>
<comment type="pathway">
    <text evidence="2 11">Glycan metabolism; pectin degradation; 2-dehydro-3-deoxy-D-gluconate from pectin: step 1/5.</text>
</comment>
<evidence type="ECO:0000256" key="11">
    <source>
        <dbReference type="RuleBase" id="RU000589"/>
    </source>
</evidence>
<dbReference type="PROSITE" id="PS00503">
    <property type="entry name" value="PECTINESTERASE_2"/>
    <property type="match status" value="1"/>
</dbReference>
<evidence type="ECO:0000256" key="4">
    <source>
        <dbReference type="ARBA" id="ARBA00013229"/>
    </source>
</evidence>
<dbReference type="InterPro" id="IPR012334">
    <property type="entry name" value="Pectin_lyas_fold"/>
</dbReference>
<evidence type="ECO:0000256" key="10">
    <source>
        <dbReference type="PROSITE-ProRule" id="PRU10040"/>
    </source>
</evidence>